<reference evidence="2 3" key="1">
    <citation type="submission" date="2016-10" db="EMBL/GenBank/DDBJ databases">
        <authorList>
            <person name="de Groot N.N."/>
        </authorList>
    </citation>
    <scope>NUCLEOTIDE SEQUENCE [LARGE SCALE GENOMIC DNA]</scope>
    <source>
        <strain evidence="2 3">DSM 14789</strain>
    </source>
</reference>
<sequence>MRPSRLLSTAVLGLVLGASLMSSPAFAQRGSYDKIMHEYFTYDVKI</sequence>
<dbReference type="RefSeq" id="WP_175488829.1">
    <property type="nucleotide sequence ID" value="NZ_FNGI01000009.1"/>
</dbReference>
<protein>
    <submittedName>
        <fullName evidence="2">Uncharacterized protein</fullName>
    </submittedName>
</protein>
<organism evidence="2 3">
    <name type="scientific">Modicisalibacter muralis</name>
    <dbReference type="NCBI Taxonomy" id="119000"/>
    <lineage>
        <taxon>Bacteria</taxon>
        <taxon>Pseudomonadati</taxon>
        <taxon>Pseudomonadota</taxon>
        <taxon>Gammaproteobacteria</taxon>
        <taxon>Oceanospirillales</taxon>
        <taxon>Halomonadaceae</taxon>
        <taxon>Modicisalibacter</taxon>
    </lineage>
</organism>
<feature type="signal peptide" evidence="1">
    <location>
        <begin position="1"/>
        <end position="27"/>
    </location>
</feature>
<gene>
    <name evidence="2" type="ORF">SAMN05661010_02971</name>
</gene>
<evidence type="ECO:0000256" key="1">
    <source>
        <dbReference type="SAM" id="SignalP"/>
    </source>
</evidence>
<keyword evidence="1" id="KW-0732">Signal</keyword>
<dbReference type="AlphaFoldDB" id="A0A1G9P9R1"/>
<name>A0A1G9P9R1_9GAMM</name>
<proteinExistence type="predicted"/>
<evidence type="ECO:0000313" key="2">
    <source>
        <dbReference type="EMBL" id="SDL95518.1"/>
    </source>
</evidence>
<dbReference type="Proteomes" id="UP000198654">
    <property type="component" value="Unassembled WGS sequence"/>
</dbReference>
<dbReference type="EMBL" id="FNGI01000009">
    <property type="protein sequence ID" value="SDL95518.1"/>
    <property type="molecule type" value="Genomic_DNA"/>
</dbReference>
<evidence type="ECO:0000313" key="3">
    <source>
        <dbReference type="Proteomes" id="UP000198654"/>
    </source>
</evidence>
<feature type="chain" id="PRO_5011644165" evidence="1">
    <location>
        <begin position="28"/>
        <end position="46"/>
    </location>
</feature>
<dbReference type="STRING" id="119000.SAMN05661010_02971"/>
<accession>A0A1G9P9R1</accession>
<keyword evidence="3" id="KW-1185">Reference proteome</keyword>